<reference evidence="1 2" key="1">
    <citation type="submission" date="2014-08" db="EMBL/GenBank/DDBJ databases">
        <title>Complete genome sequence of Corynebacterium ureicelerivorans DSM 45051, a lipophilic and urea-splitting isolate from a blood culture of a septicaemia patient.</title>
        <authorList>
            <person name="Tippelt A."/>
            <person name="Albersmeier A."/>
            <person name="Brinkrolf K."/>
            <person name="Ruckert C."/>
            <person name="Tauch A."/>
        </authorList>
    </citation>
    <scope>NUCLEOTIDE SEQUENCE [LARGE SCALE GENOMIC DNA]</scope>
    <source>
        <strain evidence="1 2">IMMIB RIV-2301</strain>
    </source>
</reference>
<dbReference type="STRING" id="401472.CUREI_11260"/>
<dbReference type="HOGENOM" id="CLU_1154894_0_0_11"/>
<dbReference type="EMBL" id="CP009215">
    <property type="protein sequence ID" value="AIL97757.1"/>
    <property type="molecule type" value="Genomic_DNA"/>
</dbReference>
<dbReference type="AlphaFoldDB" id="A0A077HSS9"/>
<name>A0A077HSS9_9CORY</name>
<evidence type="ECO:0000313" key="2">
    <source>
        <dbReference type="Proteomes" id="UP000028939"/>
    </source>
</evidence>
<accession>A0A077HSS9</accession>
<proteinExistence type="predicted"/>
<sequence>MFHVKRSATLDRMSFEIVTTHFVAHEHDLDEAYALYRQRIETSGAVIAAVSPHPHPIEDEFFLWDLRCQAAYDNLPAPETMQLYELNALVDFATTNRDTAIEQFFFEDHTERTRFPATLGGLTNLTLRDEPRGALSLTTIVYLGASPHVLLAQQLFDATVADLNAVAYQPYVAPLEGTEHASVVGPLWLRDATLNIIGKGDGIFSPGKEAWAGWLLTSDGPEDVERQLREQIEPNAVVISRAVSEPF</sequence>
<gene>
    <name evidence="1" type="ORF">CUREI_11260</name>
</gene>
<evidence type="ECO:0000313" key="1">
    <source>
        <dbReference type="EMBL" id="AIL97757.1"/>
    </source>
</evidence>
<dbReference type="KEGG" id="cuv:CUREI_11260"/>
<dbReference type="Proteomes" id="UP000028939">
    <property type="component" value="Chromosome"/>
</dbReference>
<keyword evidence="2" id="KW-1185">Reference proteome</keyword>
<organism evidence="1 2">
    <name type="scientific">Corynebacterium ureicelerivorans</name>
    <dbReference type="NCBI Taxonomy" id="401472"/>
    <lineage>
        <taxon>Bacteria</taxon>
        <taxon>Bacillati</taxon>
        <taxon>Actinomycetota</taxon>
        <taxon>Actinomycetes</taxon>
        <taxon>Mycobacteriales</taxon>
        <taxon>Corynebacteriaceae</taxon>
        <taxon>Corynebacterium</taxon>
    </lineage>
</organism>
<protein>
    <submittedName>
        <fullName evidence="1">Uncharacterized protein</fullName>
    </submittedName>
</protein>